<evidence type="ECO:0000313" key="3">
    <source>
        <dbReference type="Proteomes" id="UP000598633"/>
    </source>
</evidence>
<dbReference type="GO" id="GO:0006508">
    <property type="term" value="P:proteolysis"/>
    <property type="evidence" value="ECO:0007669"/>
    <property type="project" value="InterPro"/>
</dbReference>
<dbReference type="EMBL" id="JACXWA010000093">
    <property type="protein sequence ID" value="MBD3870827.1"/>
    <property type="molecule type" value="Genomic_DNA"/>
</dbReference>
<comment type="caution">
    <text evidence="2">The sequence shown here is derived from an EMBL/GenBank/DDBJ whole genome shotgun (WGS) entry which is preliminary data.</text>
</comment>
<sequence>MPNDASDAERLTAFHEAGHAVMAQLCGRQVTEVEIVGDREHTGMVHSLAFPPDPEDGATPEAENDDVERQLKIILAGTVAEAMVSGRQGWDETSEDLVAAVRLGMRLVDDCEDVLPLLKDIGADVERELGRHWAAVEMLAVELLESKALTGSEVRKLLTPLLS</sequence>
<evidence type="ECO:0000313" key="2">
    <source>
        <dbReference type="EMBL" id="MBD3870827.1"/>
    </source>
</evidence>
<accession>A0A8J7CEV0</accession>
<dbReference type="GO" id="GO:0004176">
    <property type="term" value="F:ATP-dependent peptidase activity"/>
    <property type="evidence" value="ECO:0007669"/>
    <property type="project" value="InterPro"/>
</dbReference>
<dbReference type="SUPFAM" id="SSF140990">
    <property type="entry name" value="FtsH protease domain-like"/>
    <property type="match status" value="1"/>
</dbReference>
<dbReference type="GO" id="GO:0004222">
    <property type="term" value="F:metalloendopeptidase activity"/>
    <property type="evidence" value="ECO:0007669"/>
    <property type="project" value="InterPro"/>
</dbReference>
<dbReference type="InterPro" id="IPR000642">
    <property type="entry name" value="Peptidase_M41"/>
</dbReference>
<organism evidence="2 3">
    <name type="scientific">Candidatus Sulfomarinibacter kjeldsenii</name>
    <dbReference type="NCBI Taxonomy" id="2885994"/>
    <lineage>
        <taxon>Bacteria</taxon>
        <taxon>Pseudomonadati</taxon>
        <taxon>Acidobacteriota</taxon>
        <taxon>Thermoanaerobaculia</taxon>
        <taxon>Thermoanaerobaculales</taxon>
        <taxon>Candidatus Sulfomarinibacteraceae</taxon>
        <taxon>Candidatus Sulfomarinibacter</taxon>
    </lineage>
</organism>
<dbReference type="Proteomes" id="UP000598633">
    <property type="component" value="Unassembled WGS sequence"/>
</dbReference>
<dbReference type="Gene3D" id="1.20.58.760">
    <property type="entry name" value="Peptidase M41"/>
    <property type="match status" value="1"/>
</dbReference>
<reference evidence="2 3" key="1">
    <citation type="submission" date="2020-08" db="EMBL/GenBank/DDBJ databases">
        <title>Acidobacteriota in marine sediments use diverse sulfur dissimilation pathways.</title>
        <authorList>
            <person name="Wasmund K."/>
        </authorList>
    </citation>
    <scope>NUCLEOTIDE SEQUENCE [LARGE SCALE GENOMIC DNA]</scope>
    <source>
        <strain evidence="2">MAG AM3-A</strain>
    </source>
</reference>
<dbReference type="Pfam" id="PF01434">
    <property type="entry name" value="Peptidase_M41"/>
    <property type="match status" value="1"/>
</dbReference>
<protein>
    <submittedName>
        <fullName evidence="2">M50 family metallopeptidase</fullName>
    </submittedName>
</protein>
<feature type="domain" description="Peptidase M41" evidence="1">
    <location>
        <begin position="8"/>
        <end position="104"/>
    </location>
</feature>
<proteinExistence type="predicted"/>
<dbReference type="InterPro" id="IPR037219">
    <property type="entry name" value="Peptidase_M41-like"/>
</dbReference>
<dbReference type="GO" id="GO:0005524">
    <property type="term" value="F:ATP binding"/>
    <property type="evidence" value="ECO:0007669"/>
    <property type="project" value="InterPro"/>
</dbReference>
<name>A0A8J7CEV0_9BACT</name>
<gene>
    <name evidence="2" type="ORF">IFJ97_05645</name>
</gene>
<dbReference type="AlphaFoldDB" id="A0A8J7CEV0"/>
<evidence type="ECO:0000259" key="1">
    <source>
        <dbReference type="Pfam" id="PF01434"/>
    </source>
</evidence>